<feature type="transmembrane region" description="Helical" evidence="1">
    <location>
        <begin position="6"/>
        <end position="25"/>
    </location>
</feature>
<evidence type="ECO:0000256" key="1">
    <source>
        <dbReference type="SAM" id="Phobius"/>
    </source>
</evidence>
<evidence type="ECO:0000313" key="3">
    <source>
        <dbReference type="Proteomes" id="UP000184447"/>
    </source>
</evidence>
<gene>
    <name evidence="2" type="ORF">SAMN02745207_04065</name>
</gene>
<dbReference type="InterPro" id="IPR010001">
    <property type="entry name" value="BofA"/>
</dbReference>
<keyword evidence="1" id="KW-0812">Transmembrane</keyword>
<keyword evidence="3" id="KW-1185">Reference proteome</keyword>
<name>A0A1M5XZU3_9CLOT</name>
<dbReference type="Pfam" id="PF07441">
    <property type="entry name" value="BofA"/>
    <property type="match status" value="1"/>
</dbReference>
<dbReference type="RefSeq" id="WP_073340868.1">
    <property type="nucleotide sequence ID" value="NZ_FQXM01000044.1"/>
</dbReference>
<dbReference type="NCBIfam" id="TIGR02862">
    <property type="entry name" value="spore_BofA"/>
    <property type="match status" value="1"/>
</dbReference>
<evidence type="ECO:0000313" key="2">
    <source>
        <dbReference type="EMBL" id="SHI05320.1"/>
    </source>
</evidence>
<reference evidence="2 3" key="1">
    <citation type="submission" date="2016-11" db="EMBL/GenBank/DDBJ databases">
        <authorList>
            <person name="Jaros S."/>
            <person name="Januszkiewicz K."/>
            <person name="Wedrychowicz H."/>
        </authorList>
    </citation>
    <scope>NUCLEOTIDE SEQUENCE [LARGE SCALE GENOMIC DNA]</scope>
    <source>
        <strain evidence="2 3">DSM 8605</strain>
    </source>
</reference>
<proteinExistence type="predicted"/>
<dbReference type="STRING" id="1121316.SAMN02745207_04065"/>
<dbReference type="EMBL" id="FQXM01000044">
    <property type="protein sequence ID" value="SHI05320.1"/>
    <property type="molecule type" value="Genomic_DNA"/>
</dbReference>
<dbReference type="Proteomes" id="UP000184447">
    <property type="component" value="Unassembled WGS sequence"/>
</dbReference>
<dbReference type="AlphaFoldDB" id="A0A1M5XZU3"/>
<feature type="transmembrane region" description="Helical" evidence="1">
    <location>
        <begin position="58"/>
        <end position="80"/>
    </location>
</feature>
<keyword evidence="1" id="KW-0472">Membrane</keyword>
<accession>A0A1M5XZU3</accession>
<keyword evidence="1" id="KW-1133">Transmembrane helix</keyword>
<organism evidence="2 3">
    <name type="scientific">Clostridium grantii DSM 8605</name>
    <dbReference type="NCBI Taxonomy" id="1121316"/>
    <lineage>
        <taxon>Bacteria</taxon>
        <taxon>Bacillati</taxon>
        <taxon>Bacillota</taxon>
        <taxon>Clostridia</taxon>
        <taxon>Eubacteriales</taxon>
        <taxon>Clostridiaceae</taxon>
        <taxon>Clostridium</taxon>
    </lineage>
</organism>
<protein>
    <submittedName>
        <fullName evidence="2">Inhibitor of the pro-sigma K processing machinery</fullName>
    </submittedName>
</protein>
<dbReference type="OrthoDB" id="1699162at2"/>
<sequence>MESFVFFIVGIVLLFLVGKIISLPIKILWKLIVNAVLGGILLLIFNFIGGLFNLSIAINFWTALIAGFFGIPGVIFLVIFKYIL</sequence>
<feature type="transmembrane region" description="Helical" evidence="1">
    <location>
        <begin position="32"/>
        <end position="52"/>
    </location>
</feature>